<organism evidence="6 7">
    <name type="scientific">Candidatus Falkowbacteria bacterium GW2011_GWA2_39_24</name>
    <dbReference type="NCBI Taxonomy" id="1618634"/>
    <lineage>
        <taxon>Bacteria</taxon>
        <taxon>Candidatus Falkowiibacteriota</taxon>
    </lineage>
</organism>
<dbReference type="GO" id="GO:0032259">
    <property type="term" value="P:methylation"/>
    <property type="evidence" value="ECO:0007669"/>
    <property type="project" value="UniProtKB-KW"/>
</dbReference>
<dbReference type="Gene3D" id="3.40.50.150">
    <property type="entry name" value="Vaccinia Virus protein VP39"/>
    <property type="match status" value="1"/>
</dbReference>
<dbReference type="NCBIfam" id="TIGR03534">
    <property type="entry name" value="RF_mod_PrmC"/>
    <property type="match status" value="1"/>
</dbReference>
<keyword evidence="1 6" id="KW-0489">Methyltransferase</keyword>
<dbReference type="Pfam" id="PF17827">
    <property type="entry name" value="PrmC_N"/>
    <property type="match status" value="1"/>
</dbReference>
<reference evidence="6 7" key="1">
    <citation type="journal article" date="2015" name="Nature">
        <title>rRNA introns, odd ribosomes, and small enigmatic genomes across a large radiation of phyla.</title>
        <authorList>
            <person name="Brown C.T."/>
            <person name="Hug L.A."/>
            <person name="Thomas B.C."/>
            <person name="Sharon I."/>
            <person name="Castelle C.J."/>
            <person name="Singh A."/>
            <person name="Wilkins M.J."/>
            <person name="Williams K.H."/>
            <person name="Banfield J.F."/>
        </authorList>
    </citation>
    <scope>NUCLEOTIDE SEQUENCE [LARGE SCALE GENOMIC DNA]</scope>
</reference>
<keyword evidence="2 6" id="KW-0808">Transferase</keyword>
<evidence type="ECO:0000313" key="6">
    <source>
        <dbReference type="EMBL" id="KKR14800.1"/>
    </source>
</evidence>
<evidence type="ECO:0000259" key="5">
    <source>
        <dbReference type="Pfam" id="PF17827"/>
    </source>
</evidence>
<dbReference type="InterPro" id="IPR019874">
    <property type="entry name" value="RF_methyltr_PrmC"/>
</dbReference>
<dbReference type="CDD" id="cd02440">
    <property type="entry name" value="AdoMet_MTases"/>
    <property type="match status" value="1"/>
</dbReference>
<evidence type="ECO:0000256" key="2">
    <source>
        <dbReference type="ARBA" id="ARBA00022679"/>
    </source>
</evidence>
<dbReference type="InterPro" id="IPR029063">
    <property type="entry name" value="SAM-dependent_MTases_sf"/>
</dbReference>
<dbReference type="InterPro" id="IPR050320">
    <property type="entry name" value="N5-glutamine_MTase"/>
</dbReference>
<dbReference type="PANTHER" id="PTHR18895">
    <property type="entry name" value="HEMK METHYLTRANSFERASE"/>
    <property type="match status" value="1"/>
</dbReference>
<dbReference type="Pfam" id="PF13847">
    <property type="entry name" value="Methyltransf_31"/>
    <property type="match status" value="1"/>
</dbReference>
<evidence type="ECO:0000256" key="3">
    <source>
        <dbReference type="ARBA" id="ARBA00022691"/>
    </source>
</evidence>
<dbReference type="Gene3D" id="1.10.8.10">
    <property type="entry name" value="DNA helicase RuvA subunit, C-terminal domain"/>
    <property type="match status" value="1"/>
</dbReference>
<dbReference type="PATRIC" id="fig|1618634.3.peg.247"/>
<dbReference type="EMBL" id="LBWS01000018">
    <property type="protein sequence ID" value="KKR14800.1"/>
    <property type="molecule type" value="Genomic_DNA"/>
</dbReference>
<dbReference type="GO" id="GO:0008276">
    <property type="term" value="F:protein methyltransferase activity"/>
    <property type="evidence" value="ECO:0007669"/>
    <property type="project" value="InterPro"/>
</dbReference>
<sequence>MTIKQALDWGQQQLLTKQPTSYQLDAELLLAHCLNQTRVFILSHSEIELSEEQQPDYERLINLRQEHWPVAYLLGQQEFYGLNFTVNQEVLIPRPETELIVDSILATKEKIDSQTTIIDIGTGSGCIIIALAKHLANLTPHFIGTDISQTALAVAETNTQTHQQNIKFLAGSLLEPILQQPELITNDLIITANLPYLDKDWETSLQFPDSAGLQYEPTVALTDQADGLKYYRQLAEQIQDLLILRPEMTIKLYCEFNEGQSLGLQAIFAQQTVTIVKDLAGLDRLAIIQY</sequence>
<dbReference type="InterPro" id="IPR040758">
    <property type="entry name" value="PrmC_N"/>
</dbReference>
<keyword evidence="3" id="KW-0949">S-adenosyl-L-methionine</keyword>
<dbReference type="Proteomes" id="UP000034048">
    <property type="component" value="Unassembled WGS sequence"/>
</dbReference>
<dbReference type="NCBIfam" id="TIGR00536">
    <property type="entry name" value="hemK_fam"/>
    <property type="match status" value="1"/>
</dbReference>
<dbReference type="SUPFAM" id="SSF53335">
    <property type="entry name" value="S-adenosyl-L-methionine-dependent methyltransferases"/>
    <property type="match status" value="1"/>
</dbReference>
<dbReference type="InterPro" id="IPR025714">
    <property type="entry name" value="Methyltranfer_dom"/>
</dbReference>
<name>A0A0G0QWT6_9BACT</name>
<feature type="domain" description="Methyltransferase" evidence="4">
    <location>
        <begin position="111"/>
        <end position="195"/>
    </location>
</feature>
<dbReference type="InterPro" id="IPR004556">
    <property type="entry name" value="HemK-like"/>
</dbReference>
<protein>
    <submittedName>
        <fullName evidence="6">Release factor glutamine methyltransferase</fullName>
    </submittedName>
</protein>
<proteinExistence type="predicted"/>
<dbReference type="AlphaFoldDB" id="A0A0G0QWT6"/>
<dbReference type="PANTHER" id="PTHR18895:SF74">
    <property type="entry name" value="MTRF1L RELEASE FACTOR GLUTAMINE METHYLTRANSFERASE"/>
    <property type="match status" value="1"/>
</dbReference>
<evidence type="ECO:0000313" key="7">
    <source>
        <dbReference type="Proteomes" id="UP000034048"/>
    </source>
</evidence>
<evidence type="ECO:0000259" key="4">
    <source>
        <dbReference type="Pfam" id="PF13847"/>
    </source>
</evidence>
<accession>A0A0G0QWT6</accession>
<feature type="domain" description="Release factor glutamine methyltransferase N-terminal" evidence="5">
    <location>
        <begin position="5"/>
        <end position="75"/>
    </location>
</feature>
<comment type="caution">
    <text evidence="6">The sequence shown here is derived from an EMBL/GenBank/DDBJ whole genome shotgun (WGS) entry which is preliminary data.</text>
</comment>
<gene>
    <name evidence="6" type="ORF">UT42_C0018G0008</name>
</gene>
<evidence type="ECO:0000256" key="1">
    <source>
        <dbReference type="ARBA" id="ARBA00022603"/>
    </source>
</evidence>